<comment type="caution">
    <text evidence="2">The sequence shown here is derived from an EMBL/GenBank/DDBJ whole genome shotgun (WGS) entry which is preliminary data.</text>
</comment>
<keyword evidence="1" id="KW-0175">Coiled coil</keyword>
<protein>
    <submittedName>
        <fullName evidence="2">Uncharacterized protein</fullName>
    </submittedName>
</protein>
<name>I9SUB7_9BACE</name>
<feature type="coiled-coil region" evidence="1">
    <location>
        <begin position="7"/>
        <end position="34"/>
    </location>
</feature>
<dbReference type="EMBL" id="AGXV01000039">
    <property type="protein sequence ID" value="EIY59683.1"/>
    <property type="molecule type" value="Genomic_DNA"/>
</dbReference>
<dbReference type="HOGENOM" id="CLU_211347_0_0_10"/>
<evidence type="ECO:0000256" key="1">
    <source>
        <dbReference type="SAM" id="Coils"/>
    </source>
</evidence>
<sequence>MELEQYRTRLEQMVEEKSKDLIAIQEKLETTNRRKLLFISVL</sequence>
<dbReference type="AlphaFoldDB" id="I9SUB7"/>
<accession>I9SUB7</accession>
<gene>
    <name evidence="2" type="ORF">HMPREF1071_03423</name>
</gene>
<keyword evidence="3" id="KW-1185">Reference proteome</keyword>
<dbReference type="Proteomes" id="UP000005150">
    <property type="component" value="Unassembled WGS sequence"/>
</dbReference>
<proteinExistence type="predicted"/>
<reference evidence="2 3" key="1">
    <citation type="submission" date="2012-02" db="EMBL/GenBank/DDBJ databases">
        <title>The Genome Sequence of Bacteroides salyersiae CL02T12C01.</title>
        <authorList>
            <consortium name="The Broad Institute Genome Sequencing Platform"/>
            <person name="Earl A."/>
            <person name="Ward D."/>
            <person name="Feldgarden M."/>
            <person name="Gevers D."/>
            <person name="Zitomersky N.L."/>
            <person name="Coyne M.J."/>
            <person name="Comstock L.E."/>
            <person name="Young S.K."/>
            <person name="Zeng Q."/>
            <person name="Gargeya S."/>
            <person name="Fitzgerald M."/>
            <person name="Haas B."/>
            <person name="Abouelleil A."/>
            <person name="Alvarado L."/>
            <person name="Arachchi H.M."/>
            <person name="Berlin A."/>
            <person name="Chapman S.B."/>
            <person name="Gearin G."/>
            <person name="Goldberg J."/>
            <person name="Griggs A."/>
            <person name="Gujja S."/>
            <person name="Hansen M."/>
            <person name="Heiman D."/>
            <person name="Howarth C."/>
            <person name="Larimer J."/>
            <person name="Lui A."/>
            <person name="MacDonald P.J.P."/>
            <person name="McCowen C."/>
            <person name="Montmayeur A."/>
            <person name="Murphy C."/>
            <person name="Neiman D."/>
            <person name="Pearson M."/>
            <person name="Priest M."/>
            <person name="Roberts A."/>
            <person name="Saif S."/>
            <person name="Shea T."/>
            <person name="Sisk P."/>
            <person name="Stolte C."/>
            <person name="Sykes S."/>
            <person name="Wortman J."/>
            <person name="Nusbaum C."/>
            <person name="Birren B."/>
        </authorList>
    </citation>
    <scope>NUCLEOTIDE SEQUENCE [LARGE SCALE GENOMIC DNA]</scope>
    <source>
        <strain evidence="2 3">CL02T12C01</strain>
    </source>
</reference>
<evidence type="ECO:0000313" key="3">
    <source>
        <dbReference type="Proteomes" id="UP000005150"/>
    </source>
</evidence>
<evidence type="ECO:0000313" key="2">
    <source>
        <dbReference type="EMBL" id="EIY59683.1"/>
    </source>
</evidence>
<organism evidence="2 3">
    <name type="scientific">Bacteroides salyersiae CL02T12C01</name>
    <dbReference type="NCBI Taxonomy" id="997887"/>
    <lineage>
        <taxon>Bacteria</taxon>
        <taxon>Pseudomonadati</taxon>
        <taxon>Bacteroidota</taxon>
        <taxon>Bacteroidia</taxon>
        <taxon>Bacteroidales</taxon>
        <taxon>Bacteroidaceae</taxon>
        <taxon>Bacteroides</taxon>
    </lineage>
</organism>
<dbReference type="PATRIC" id="fig|997887.3.peg.3551"/>